<proteinExistence type="predicted"/>
<evidence type="ECO:0000313" key="2">
    <source>
        <dbReference type="EMBL" id="TQN64816.1"/>
    </source>
</evidence>
<keyword evidence="1" id="KW-0812">Transmembrane</keyword>
<gene>
    <name evidence="2" type="ORF">CSHISOI_10615</name>
</gene>
<comment type="caution">
    <text evidence="2">The sequence shown here is derived from an EMBL/GenBank/DDBJ whole genome shotgun (WGS) entry which is preliminary data.</text>
</comment>
<dbReference type="AlphaFoldDB" id="A0A5Q4BDC9"/>
<organism evidence="2 3">
    <name type="scientific">Colletotrichum shisoi</name>
    <dbReference type="NCBI Taxonomy" id="2078593"/>
    <lineage>
        <taxon>Eukaryota</taxon>
        <taxon>Fungi</taxon>
        <taxon>Dikarya</taxon>
        <taxon>Ascomycota</taxon>
        <taxon>Pezizomycotina</taxon>
        <taxon>Sordariomycetes</taxon>
        <taxon>Hypocreomycetidae</taxon>
        <taxon>Glomerellales</taxon>
        <taxon>Glomerellaceae</taxon>
        <taxon>Colletotrichum</taxon>
        <taxon>Colletotrichum destructivum species complex</taxon>
    </lineage>
</organism>
<feature type="transmembrane region" description="Helical" evidence="1">
    <location>
        <begin position="12"/>
        <end position="33"/>
    </location>
</feature>
<keyword evidence="3" id="KW-1185">Reference proteome</keyword>
<accession>A0A5Q4BDC9</accession>
<name>A0A5Q4BDC9_9PEZI</name>
<evidence type="ECO:0000313" key="3">
    <source>
        <dbReference type="Proteomes" id="UP000326340"/>
    </source>
</evidence>
<reference evidence="2 3" key="1">
    <citation type="journal article" date="2019" name="Sci. Rep.">
        <title>Colletotrichum shisoi sp. nov., an anthracnose pathogen of Perilla frutescens in Japan: molecular phylogenetic, morphological and genomic evidence.</title>
        <authorList>
            <person name="Gan P."/>
            <person name="Tsushima A."/>
            <person name="Hiroyama R."/>
            <person name="Narusaka M."/>
            <person name="Takano Y."/>
            <person name="Narusaka Y."/>
            <person name="Kawaradani M."/>
            <person name="Damm U."/>
            <person name="Shirasu K."/>
        </authorList>
    </citation>
    <scope>NUCLEOTIDE SEQUENCE [LARGE SCALE GENOMIC DNA]</scope>
    <source>
        <strain evidence="2 3">PG-2018a</strain>
    </source>
</reference>
<sequence length="281" mass="31987">MEVLSSPSCPQTVVIIIVFVFFALYTISSSQYVHLLPLRVHLAPQHRTLPQHLISDDILNCRFTVRSQQKPGPNVNSYVSSLMSFPCLKRTRSAFRVLRGVDPRVILLRSEVEEKESEVRGYLVYAAGIARSTENDVASFTMVPEYGGGGPRDIITDPEACDSFPQTKLNIQRPSTGNHGSPRFKQFKKEYHAILDKLQASVYDAYNHCKEDYLRQLGVDPKWTKVSEIKICGSGRRIQEKEIVWRKRTTPTFNRSYEFPNDHDCVPESLGDVYEAVLAEF</sequence>
<protein>
    <submittedName>
        <fullName evidence="2">Uncharacterized protein</fullName>
    </submittedName>
</protein>
<keyword evidence="1" id="KW-0472">Membrane</keyword>
<dbReference type="Proteomes" id="UP000326340">
    <property type="component" value="Unassembled WGS sequence"/>
</dbReference>
<keyword evidence="1" id="KW-1133">Transmembrane helix</keyword>
<dbReference type="EMBL" id="PUHP01002018">
    <property type="protein sequence ID" value="TQN64816.1"/>
    <property type="molecule type" value="Genomic_DNA"/>
</dbReference>
<evidence type="ECO:0000256" key="1">
    <source>
        <dbReference type="SAM" id="Phobius"/>
    </source>
</evidence>
<feature type="non-terminal residue" evidence="2">
    <location>
        <position position="281"/>
    </location>
</feature>